<evidence type="ECO:0008006" key="3">
    <source>
        <dbReference type="Google" id="ProtNLM"/>
    </source>
</evidence>
<dbReference type="Pfam" id="PF06240">
    <property type="entry name" value="COXG"/>
    <property type="match status" value="1"/>
</dbReference>
<dbReference type="SUPFAM" id="SSF55961">
    <property type="entry name" value="Bet v1-like"/>
    <property type="match status" value="1"/>
</dbReference>
<name>A0ABX3ZJ94_9BACL</name>
<protein>
    <recommendedName>
        <fullName evidence="3">Carbon monoxide dehydrogenase</fullName>
    </recommendedName>
</protein>
<proteinExistence type="predicted"/>
<comment type="caution">
    <text evidence="1">The sequence shown here is derived from an EMBL/GenBank/DDBJ whole genome shotgun (WGS) entry which is preliminary data.</text>
</comment>
<accession>A0ABX3ZJ94</accession>
<sequence length="150" mass="16602">MPNAIHTVELPLSNEIIWLFLNDYNNWAPLIPGYIEHEAIHDTQFTWTLLADLGFTKKKIILQVDITDSVEPTDVKFNIKGLSDNFDGNGYFNIATGNNESTQVTGSLDLSAGGFMGMMINPVLESFVPKATSDLTNSIETKLTALHDVK</sequence>
<evidence type="ECO:0000313" key="2">
    <source>
        <dbReference type="Proteomes" id="UP000196594"/>
    </source>
</evidence>
<dbReference type="Gene3D" id="3.30.530.20">
    <property type="match status" value="1"/>
</dbReference>
<organism evidence="1 2">
    <name type="scientific">Solibacillus kalamii</name>
    <dbReference type="NCBI Taxonomy" id="1748298"/>
    <lineage>
        <taxon>Bacteria</taxon>
        <taxon>Bacillati</taxon>
        <taxon>Bacillota</taxon>
        <taxon>Bacilli</taxon>
        <taxon>Bacillales</taxon>
        <taxon>Caryophanaceae</taxon>
        <taxon>Solibacillus</taxon>
    </lineage>
</organism>
<dbReference type="EMBL" id="NHNT01000002">
    <property type="protein sequence ID" value="OUZ39656.1"/>
    <property type="molecule type" value="Genomic_DNA"/>
</dbReference>
<dbReference type="InterPro" id="IPR010419">
    <property type="entry name" value="CO_DH_gsu"/>
</dbReference>
<dbReference type="RefSeq" id="WP_087615801.1">
    <property type="nucleotide sequence ID" value="NZ_JAFBEY010000001.1"/>
</dbReference>
<keyword evidence="2" id="KW-1185">Reference proteome</keyword>
<reference evidence="1 2" key="1">
    <citation type="journal article" date="2017" name="Int. J. Syst. Evol. Microbiol.">
        <title>Solibacillus kalamii sp. nov., isolated from a high-efficiency particulate arrestance filter system used in the International Space Station.</title>
        <authorList>
            <person name="Checinska Sielaff A."/>
            <person name="Kumar R.M."/>
            <person name="Pal D."/>
            <person name="Mayilraj S."/>
            <person name="Venkateswaran K."/>
        </authorList>
    </citation>
    <scope>NUCLEOTIDE SEQUENCE [LARGE SCALE GENOMIC DNA]</scope>
    <source>
        <strain evidence="1 2">ISSFR-015</strain>
    </source>
</reference>
<dbReference type="Proteomes" id="UP000196594">
    <property type="component" value="Unassembled WGS sequence"/>
</dbReference>
<evidence type="ECO:0000313" key="1">
    <source>
        <dbReference type="EMBL" id="OUZ39656.1"/>
    </source>
</evidence>
<gene>
    <name evidence="1" type="ORF">CBM15_03880</name>
</gene>
<dbReference type="InterPro" id="IPR023393">
    <property type="entry name" value="START-like_dom_sf"/>
</dbReference>